<name>A0A7X0VD22_9BACL</name>
<dbReference type="CDD" id="cd07385">
    <property type="entry name" value="MPP_YkuE_C"/>
    <property type="match status" value="1"/>
</dbReference>
<keyword evidence="1" id="KW-0812">Transmembrane</keyword>
<dbReference type="InterPro" id="IPR004843">
    <property type="entry name" value="Calcineurin-like_PHP"/>
</dbReference>
<feature type="transmembrane region" description="Helical" evidence="1">
    <location>
        <begin position="45"/>
        <end position="64"/>
    </location>
</feature>
<evidence type="ECO:0000313" key="4">
    <source>
        <dbReference type="Proteomes" id="UP000547209"/>
    </source>
</evidence>
<dbReference type="AlphaFoldDB" id="A0A7X0VD22"/>
<keyword evidence="1" id="KW-1133">Transmembrane helix</keyword>
<dbReference type="GO" id="GO:0016787">
    <property type="term" value="F:hydrolase activity"/>
    <property type="evidence" value="ECO:0007669"/>
    <property type="project" value="InterPro"/>
</dbReference>
<dbReference type="Pfam" id="PF00149">
    <property type="entry name" value="Metallophos"/>
    <property type="match status" value="1"/>
</dbReference>
<dbReference type="Proteomes" id="UP000547209">
    <property type="component" value="Unassembled WGS sequence"/>
</dbReference>
<feature type="domain" description="Calcineurin-like phosphoesterase" evidence="2">
    <location>
        <begin position="158"/>
        <end position="324"/>
    </location>
</feature>
<keyword evidence="1" id="KW-0472">Membrane</keyword>
<feature type="transmembrane region" description="Helical" evidence="1">
    <location>
        <begin position="108"/>
        <end position="130"/>
    </location>
</feature>
<dbReference type="Gene3D" id="3.60.21.10">
    <property type="match status" value="1"/>
</dbReference>
<evidence type="ECO:0000259" key="2">
    <source>
        <dbReference type="Pfam" id="PF00149"/>
    </source>
</evidence>
<sequence>MRTLTPRMIATFSLFLIAFAGLNLYAGWNLSLPLREWWPGFPPGLYWPLFYLVAFAYIIGRAPIRPRALGRALKVLGAHYIGLFEYLILTLPFADLAGWLLIRAGIDRGAVVSGVAVAAAALLLALFFVGSRNAWRPVVREYDLHVAKHAGGLRRLDVLIASDLHLGNIVGNRHLDRLLALAEVRKPDLILLAGDVIDDAIEPFVRNRMSERLQRLRAKYGTYAVLGNHEYYGGHVEEYVARMKEIGIPVLQDEGVTIADAFHVVGRKDRTAESADPQGRRPIGELLSAFNPKLPTIVMDHQPHQYAAAAEAGVDVLVSGHTHRGQFAPNHLLTRRLFELDWGYLRKGKMHALVSSGFGTWGPPVRLASRSEIIHLVLRFD</sequence>
<dbReference type="RefSeq" id="WP_185140668.1">
    <property type="nucleotide sequence ID" value="NZ_JACJVP010000001.1"/>
</dbReference>
<dbReference type="EMBL" id="JACJVP010000001">
    <property type="protein sequence ID" value="MBB6669236.1"/>
    <property type="molecule type" value="Genomic_DNA"/>
</dbReference>
<gene>
    <name evidence="3" type="ORF">H7C19_00885</name>
</gene>
<dbReference type="InterPro" id="IPR051158">
    <property type="entry name" value="Metallophosphoesterase_sf"/>
</dbReference>
<keyword evidence="4" id="KW-1185">Reference proteome</keyword>
<protein>
    <submittedName>
        <fullName evidence="3">Metallophosphoesterase</fullName>
    </submittedName>
</protein>
<reference evidence="3 4" key="1">
    <citation type="submission" date="2020-08" db="EMBL/GenBank/DDBJ databases">
        <title>Cohnella phylogeny.</title>
        <authorList>
            <person name="Dunlap C."/>
        </authorList>
    </citation>
    <scope>NUCLEOTIDE SEQUENCE [LARGE SCALE GENOMIC DNA]</scope>
    <source>
        <strain evidence="3 4">DSM 28246</strain>
    </source>
</reference>
<accession>A0A7X0VD22</accession>
<dbReference type="PANTHER" id="PTHR31302">
    <property type="entry name" value="TRANSMEMBRANE PROTEIN WITH METALLOPHOSPHOESTERASE DOMAIN-RELATED"/>
    <property type="match status" value="1"/>
</dbReference>
<dbReference type="InterPro" id="IPR029052">
    <property type="entry name" value="Metallo-depent_PP-like"/>
</dbReference>
<evidence type="ECO:0000313" key="3">
    <source>
        <dbReference type="EMBL" id="MBB6669236.1"/>
    </source>
</evidence>
<proteinExistence type="predicted"/>
<dbReference type="PANTHER" id="PTHR31302:SF0">
    <property type="entry name" value="TRANSMEMBRANE PROTEIN WITH METALLOPHOSPHOESTERASE DOMAIN"/>
    <property type="match status" value="1"/>
</dbReference>
<feature type="transmembrane region" description="Helical" evidence="1">
    <location>
        <begin position="76"/>
        <end position="102"/>
    </location>
</feature>
<organism evidence="3 4">
    <name type="scientific">Cohnella nanjingensis</name>
    <dbReference type="NCBI Taxonomy" id="1387779"/>
    <lineage>
        <taxon>Bacteria</taxon>
        <taxon>Bacillati</taxon>
        <taxon>Bacillota</taxon>
        <taxon>Bacilli</taxon>
        <taxon>Bacillales</taxon>
        <taxon>Paenibacillaceae</taxon>
        <taxon>Cohnella</taxon>
    </lineage>
</organism>
<comment type="caution">
    <text evidence="3">The sequence shown here is derived from an EMBL/GenBank/DDBJ whole genome shotgun (WGS) entry which is preliminary data.</text>
</comment>
<dbReference type="SUPFAM" id="SSF56300">
    <property type="entry name" value="Metallo-dependent phosphatases"/>
    <property type="match status" value="1"/>
</dbReference>
<feature type="transmembrane region" description="Helical" evidence="1">
    <location>
        <begin position="7"/>
        <end position="25"/>
    </location>
</feature>
<evidence type="ECO:0000256" key="1">
    <source>
        <dbReference type="SAM" id="Phobius"/>
    </source>
</evidence>